<feature type="signal peptide" evidence="6">
    <location>
        <begin position="1"/>
        <end position="23"/>
    </location>
</feature>
<feature type="region of interest" description="Disordered" evidence="5">
    <location>
        <begin position="158"/>
        <end position="178"/>
    </location>
</feature>
<keyword evidence="8" id="KW-1185">Reference proteome</keyword>
<organism evidence="7 8">
    <name type="scientific">Plakobranchus ocellatus</name>
    <dbReference type="NCBI Taxonomy" id="259542"/>
    <lineage>
        <taxon>Eukaryota</taxon>
        <taxon>Metazoa</taxon>
        <taxon>Spiralia</taxon>
        <taxon>Lophotrochozoa</taxon>
        <taxon>Mollusca</taxon>
        <taxon>Gastropoda</taxon>
        <taxon>Heterobranchia</taxon>
        <taxon>Euthyneura</taxon>
        <taxon>Panpulmonata</taxon>
        <taxon>Sacoglossa</taxon>
        <taxon>Placobranchoidea</taxon>
        <taxon>Plakobranchidae</taxon>
        <taxon>Plakobranchus</taxon>
    </lineage>
</organism>
<evidence type="ECO:0000256" key="4">
    <source>
        <dbReference type="ARBA" id="ARBA00023157"/>
    </source>
</evidence>
<dbReference type="PANTHER" id="PTHR15040">
    <property type="entry name" value="DERMATOPONTIN-RELATED"/>
    <property type="match status" value="1"/>
</dbReference>
<reference evidence="7 8" key="1">
    <citation type="journal article" date="2021" name="Elife">
        <title>Chloroplast acquisition without the gene transfer in kleptoplastic sea slugs, Plakobranchus ocellatus.</title>
        <authorList>
            <person name="Maeda T."/>
            <person name="Takahashi S."/>
            <person name="Yoshida T."/>
            <person name="Shimamura S."/>
            <person name="Takaki Y."/>
            <person name="Nagai Y."/>
            <person name="Toyoda A."/>
            <person name="Suzuki Y."/>
            <person name="Arimoto A."/>
            <person name="Ishii H."/>
            <person name="Satoh N."/>
            <person name="Nishiyama T."/>
            <person name="Hasebe M."/>
            <person name="Maruyama T."/>
            <person name="Minagawa J."/>
            <person name="Obokata J."/>
            <person name="Shigenobu S."/>
        </authorList>
    </citation>
    <scope>NUCLEOTIDE SEQUENCE [LARGE SCALE GENOMIC DNA]</scope>
</reference>
<comment type="similarity">
    <text evidence="2">Belongs to the dermatopontin family.</text>
</comment>
<dbReference type="EMBL" id="BLXT01003003">
    <property type="protein sequence ID" value="GFN99546.1"/>
    <property type="molecule type" value="Genomic_DNA"/>
</dbReference>
<evidence type="ECO:0000256" key="1">
    <source>
        <dbReference type="ARBA" id="ARBA00004613"/>
    </source>
</evidence>
<dbReference type="InterPro" id="IPR026645">
    <property type="entry name" value="Dermatopontin"/>
</dbReference>
<dbReference type="Pfam" id="PF14704">
    <property type="entry name" value="DERM"/>
    <property type="match status" value="1"/>
</dbReference>
<evidence type="ECO:0000256" key="6">
    <source>
        <dbReference type="SAM" id="SignalP"/>
    </source>
</evidence>
<proteinExistence type="inferred from homology"/>
<sequence>MMTTVVLMVTLAVALSAAGASGGFQTDWDQPFLYACQEGEVLKSLYSVHDNRKEDRRWRFSCGTAPDGASLQTCFWTGYVNDWDEPMSFQCPSDYAVAGLQSYHWNKKEDRKFPTSSAVDCPSSESLGALRLPTQTKREKYRYVFWLRRQSHVYMSFKREPSKSPAPSSKDRSISLDK</sequence>
<evidence type="ECO:0000313" key="8">
    <source>
        <dbReference type="Proteomes" id="UP000735302"/>
    </source>
</evidence>
<evidence type="ECO:0000256" key="2">
    <source>
        <dbReference type="ARBA" id="ARBA00008712"/>
    </source>
</evidence>
<dbReference type="AlphaFoldDB" id="A0AAV3ZYB4"/>
<evidence type="ECO:0000256" key="3">
    <source>
        <dbReference type="ARBA" id="ARBA00022525"/>
    </source>
</evidence>
<feature type="compositionally biased region" description="Basic and acidic residues" evidence="5">
    <location>
        <begin position="169"/>
        <end position="178"/>
    </location>
</feature>
<dbReference type="GO" id="GO:0005615">
    <property type="term" value="C:extracellular space"/>
    <property type="evidence" value="ECO:0007669"/>
    <property type="project" value="TreeGrafter"/>
</dbReference>
<accession>A0AAV3ZYB4</accession>
<dbReference type="GO" id="GO:0030199">
    <property type="term" value="P:collagen fibril organization"/>
    <property type="evidence" value="ECO:0007669"/>
    <property type="project" value="TreeGrafter"/>
</dbReference>
<evidence type="ECO:0000256" key="5">
    <source>
        <dbReference type="SAM" id="MobiDB-lite"/>
    </source>
</evidence>
<comment type="subcellular location">
    <subcellularLocation>
        <location evidence="1">Secreted</location>
    </subcellularLocation>
</comment>
<keyword evidence="6" id="KW-0732">Signal</keyword>
<protein>
    <submittedName>
        <fullName evidence="7">Hemagglutinin/amebocyte aggregation factor</fullName>
    </submittedName>
</protein>
<keyword evidence="3" id="KW-0964">Secreted</keyword>
<gene>
    <name evidence="7" type="ORF">PoB_002605200</name>
</gene>
<name>A0AAV3ZYB4_9GAST</name>
<dbReference type="Proteomes" id="UP000735302">
    <property type="component" value="Unassembled WGS sequence"/>
</dbReference>
<comment type="caution">
    <text evidence="7">The sequence shown here is derived from an EMBL/GenBank/DDBJ whole genome shotgun (WGS) entry which is preliminary data.</text>
</comment>
<dbReference type="GO" id="GO:0031012">
    <property type="term" value="C:extracellular matrix"/>
    <property type="evidence" value="ECO:0007669"/>
    <property type="project" value="TreeGrafter"/>
</dbReference>
<evidence type="ECO:0000313" key="7">
    <source>
        <dbReference type="EMBL" id="GFN99546.1"/>
    </source>
</evidence>
<dbReference type="PANTHER" id="PTHR15040:SF1">
    <property type="entry name" value="DERMATOPONTIN-LIKE ISOFORM X1"/>
    <property type="match status" value="1"/>
</dbReference>
<feature type="chain" id="PRO_5043763859" evidence="6">
    <location>
        <begin position="24"/>
        <end position="178"/>
    </location>
</feature>
<keyword evidence="4" id="KW-1015">Disulfide bond</keyword>